<evidence type="ECO:0000256" key="4">
    <source>
        <dbReference type="ARBA" id="ARBA00022801"/>
    </source>
</evidence>
<proteinExistence type="inferred from homology"/>
<keyword evidence="5 6" id="KW-0046">Antibiotic resistance</keyword>
<evidence type="ECO:0000256" key="3">
    <source>
        <dbReference type="ARBA" id="ARBA00012865"/>
    </source>
</evidence>
<feature type="domain" description="Beta-lactamase-related" evidence="8">
    <location>
        <begin position="38"/>
        <end position="381"/>
    </location>
</feature>
<feature type="signal peptide" evidence="7">
    <location>
        <begin position="1"/>
        <end position="23"/>
    </location>
</feature>
<evidence type="ECO:0000256" key="1">
    <source>
        <dbReference type="ARBA" id="ARBA00001526"/>
    </source>
</evidence>
<comment type="similarity">
    <text evidence="2 6">Belongs to the class-C beta-lactamase family.</text>
</comment>
<dbReference type="InterPro" id="IPR058136">
    <property type="entry name" value="AmpC"/>
</dbReference>
<keyword evidence="10" id="KW-1185">Reference proteome</keyword>
<dbReference type="EC" id="3.5.2.6" evidence="3 6"/>
<dbReference type="NCBIfam" id="NF033085">
    <property type="entry name" value="bla_class_C"/>
    <property type="match status" value="1"/>
</dbReference>
<dbReference type="GO" id="GO:0008800">
    <property type="term" value="F:beta-lactamase activity"/>
    <property type="evidence" value="ECO:0007669"/>
    <property type="project" value="UniProtKB-UniRule"/>
</dbReference>
<evidence type="ECO:0000256" key="7">
    <source>
        <dbReference type="SAM" id="SignalP"/>
    </source>
</evidence>
<dbReference type="SUPFAM" id="SSF56601">
    <property type="entry name" value="beta-lactamase/transpeptidase-like"/>
    <property type="match status" value="1"/>
</dbReference>
<evidence type="ECO:0000313" key="9">
    <source>
        <dbReference type="EMBL" id="QAA93246.1"/>
    </source>
</evidence>
<dbReference type="OrthoDB" id="5377431at2"/>
<dbReference type="GO" id="GO:0017001">
    <property type="term" value="P:antibiotic catabolic process"/>
    <property type="evidence" value="ECO:0007669"/>
    <property type="project" value="InterPro"/>
</dbReference>
<dbReference type="InterPro" id="IPR001466">
    <property type="entry name" value="Beta-lactam-related"/>
</dbReference>
<evidence type="ECO:0000256" key="5">
    <source>
        <dbReference type="ARBA" id="ARBA00023251"/>
    </source>
</evidence>
<dbReference type="Gene3D" id="3.40.710.10">
    <property type="entry name" value="DD-peptidase/beta-lactamase superfamily"/>
    <property type="match status" value="1"/>
</dbReference>
<dbReference type="InterPro" id="IPR050491">
    <property type="entry name" value="AmpC-like"/>
</dbReference>
<dbReference type="AlphaFoldDB" id="A0A410GAD2"/>
<feature type="chain" id="PRO_5019043653" description="Beta-lactamase" evidence="7">
    <location>
        <begin position="24"/>
        <end position="395"/>
    </location>
</feature>
<evidence type="ECO:0000256" key="6">
    <source>
        <dbReference type="RuleBase" id="RU361140"/>
    </source>
</evidence>
<dbReference type="Pfam" id="PF00144">
    <property type="entry name" value="Beta-lactamase"/>
    <property type="match status" value="1"/>
</dbReference>
<dbReference type="PANTHER" id="PTHR46825">
    <property type="entry name" value="D-ALANYL-D-ALANINE-CARBOXYPEPTIDASE/ENDOPEPTIDASE AMPH"/>
    <property type="match status" value="1"/>
</dbReference>
<keyword evidence="7" id="KW-0732">Signal</keyword>
<evidence type="ECO:0000256" key="2">
    <source>
        <dbReference type="ARBA" id="ARBA00007840"/>
    </source>
</evidence>
<dbReference type="Proteomes" id="UP000283474">
    <property type="component" value="Chromosome"/>
</dbReference>
<comment type="catalytic activity">
    <reaction evidence="1 6">
        <text>a beta-lactam + H2O = a substituted beta-amino acid</text>
        <dbReference type="Rhea" id="RHEA:20401"/>
        <dbReference type="ChEBI" id="CHEBI:15377"/>
        <dbReference type="ChEBI" id="CHEBI:35627"/>
        <dbReference type="ChEBI" id="CHEBI:140347"/>
        <dbReference type="EC" id="3.5.2.6"/>
    </reaction>
</comment>
<sequence length="395" mass="42394">MKSTLICKCAALAAALCVAQAGAQSGPTDAPASLHQVVDETVRPMMAAHGILGMAIAVTVRGDQYFFNYGLASREDNRELTERTLFEIGSISKTFTATLASYAQEIGALTLADNASKYLPALEGSSFDRISLLDLGTYTAGGLPLQVPDEITADTVLDYYKGWRPQYAPGTHRQYSNPSIGLFGHLAALSMHASFDVLMEKKLLPMMGLRNTYIHVPSERMNDYAYGYAEDGQPLRVNPGVWDAEAYGVKTSAADLLRFVELNMDGSGLDPTLSRAISATHTGYYQVGDMVQALGWETYAYPTDLGSVLEGNSAKVVLEPNKARKLTPPAPPRTNVLINKSGSTNGFGGYVAFVPAEQIGVVILANKNYPVAERVAAAFKILTALGRHKEAQLGG</sequence>
<name>A0A410GAD2_9BURK</name>
<dbReference type="PROSITE" id="PS00336">
    <property type="entry name" value="BETA_LACTAMASE_C"/>
    <property type="match status" value="1"/>
</dbReference>
<dbReference type="EMBL" id="CP022987">
    <property type="protein sequence ID" value="QAA93246.1"/>
    <property type="molecule type" value="Genomic_DNA"/>
</dbReference>
<keyword evidence="4 6" id="KW-0378">Hydrolase</keyword>
<gene>
    <name evidence="9" type="ORF">CKA81_04895</name>
</gene>
<dbReference type="KEGG" id="pus:CKA81_04895"/>
<dbReference type="PANTHER" id="PTHR46825:SF8">
    <property type="entry name" value="BETA-LACTAMASE-RELATED"/>
    <property type="match status" value="1"/>
</dbReference>
<reference evidence="9 10" key="1">
    <citation type="submission" date="2017-08" db="EMBL/GenBank/DDBJ databases">
        <authorList>
            <person name="Park S.-J."/>
            <person name="Kim H."/>
        </authorList>
    </citation>
    <scope>NUCLEOTIDE SEQUENCE [LARGE SCALE GENOMIC DNA]</scope>
    <source>
        <strain evidence="10">ye3</strain>
    </source>
</reference>
<dbReference type="InterPro" id="IPR001586">
    <property type="entry name" value="Beta-lactam_class-C_AS"/>
</dbReference>
<dbReference type="RefSeq" id="WP_128354289.1">
    <property type="nucleotide sequence ID" value="NZ_CP022987.1"/>
</dbReference>
<evidence type="ECO:0000259" key="8">
    <source>
        <dbReference type="Pfam" id="PF00144"/>
    </source>
</evidence>
<accession>A0A410GAD2</accession>
<dbReference type="InterPro" id="IPR012338">
    <property type="entry name" value="Beta-lactam/transpept-like"/>
</dbReference>
<dbReference type="GO" id="GO:0030288">
    <property type="term" value="C:outer membrane-bounded periplasmic space"/>
    <property type="evidence" value="ECO:0007669"/>
    <property type="project" value="InterPro"/>
</dbReference>
<evidence type="ECO:0000313" key="10">
    <source>
        <dbReference type="Proteomes" id="UP000283474"/>
    </source>
</evidence>
<organism evidence="9 10">
    <name type="scientific">Pollutimonas thiosulfatoxidans</name>
    <dbReference type="NCBI Taxonomy" id="2028345"/>
    <lineage>
        <taxon>Bacteria</taxon>
        <taxon>Pseudomonadati</taxon>
        <taxon>Pseudomonadota</taxon>
        <taxon>Betaproteobacteria</taxon>
        <taxon>Burkholderiales</taxon>
        <taxon>Alcaligenaceae</taxon>
        <taxon>Pollutimonas</taxon>
    </lineage>
</organism>
<dbReference type="GO" id="GO:0046677">
    <property type="term" value="P:response to antibiotic"/>
    <property type="evidence" value="ECO:0007669"/>
    <property type="project" value="UniProtKB-UniRule"/>
</dbReference>
<protein>
    <recommendedName>
        <fullName evidence="3 6">Beta-lactamase</fullName>
        <ecNumber evidence="3 6">3.5.2.6</ecNumber>
    </recommendedName>
</protein>